<dbReference type="EMBL" id="AOJF01000050">
    <property type="protein sequence ID" value="EMA58724.1"/>
    <property type="molecule type" value="Genomic_DNA"/>
</dbReference>
<gene>
    <name evidence="2" type="ORF">C470_11923</name>
</gene>
<dbReference type="Proteomes" id="UP000011581">
    <property type="component" value="Unassembled WGS sequence"/>
</dbReference>
<evidence type="ECO:0000313" key="3">
    <source>
        <dbReference type="Proteomes" id="UP000011581"/>
    </source>
</evidence>
<dbReference type="InterPro" id="IPR058957">
    <property type="entry name" value="Peptidase_inhib_put_dom"/>
</dbReference>
<protein>
    <recommendedName>
        <fullName evidence="1">Putative peptidase inhibitor domain-containing protein</fullName>
    </recommendedName>
</protein>
<evidence type="ECO:0000313" key="2">
    <source>
        <dbReference type="EMBL" id="EMA58724.1"/>
    </source>
</evidence>
<comment type="caution">
    <text evidence="2">The sequence shown here is derived from an EMBL/GenBank/DDBJ whole genome shotgun (WGS) entry which is preliminary data.</text>
</comment>
<dbReference type="InterPro" id="IPR037045">
    <property type="entry name" value="S8pro/Inhibitor_I9_sf"/>
</dbReference>
<feature type="domain" description="Putative peptidase inhibitor" evidence="1">
    <location>
        <begin position="4"/>
        <end position="83"/>
    </location>
</feature>
<sequence length="91" mass="9998">MPLYVDRDTQDMRDDPERDTSVELLVGFNEGSADQLKQVVRDQGGQIVEVLPFQTIKVAVPQTAIEAVCTVDGVESVETDAKLDDLSQGDF</sequence>
<dbReference type="AlphaFoldDB" id="M0NNH8"/>
<proteinExistence type="predicted"/>
<dbReference type="Pfam" id="PF26036">
    <property type="entry name" value="Peptidase_inhib_put"/>
    <property type="match status" value="1"/>
</dbReference>
<accession>M0NNH8</accession>
<name>M0NNH8_9EURY</name>
<dbReference type="Gene3D" id="3.30.70.80">
    <property type="entry name" value="Peptidase S8 propeptide/proteinase inhibitor I9"/>
    <property type="match status" value="1"/>
</dbReference>
<dbReference type="RefSeq" id="WP_008367462.1">
    <property type="nucleotide sequence ID" value="NZ_AOJF01000050.1"/>
</dbReference>
<reference evidence="2 3" key="1">
    <citation type="journal article" date="2014" name="PLoS Genet.">
        <title>Phylogenetically driven sequencing of extremely halophilic archaea reveals strategies for static and dynamic osmo-response.</title>
        <authorList>
            <person name="Becker E.A."/>
            <person name="Seitzer P.M."/>
            <person name="Tritt A."/>
            <person name="Larsen D."/>
            <person name="Krusor M."/>
            <person name="Yao A.I."/>
            <person name="Wu D."/>
            <person name="Madern D."/>
            <person name="Eisen J.A."/>
            <person name="Darling A.E."/>
            <person name="Facciotti M.T."/>
        </authorList>
    </citation>
    <scope>NUCLEOTIDE SEQUENCE [LARGE SCALE GENOMIC DNA]</scope>
    <source>
        <strain evidence="2 3">JCM 13561</strain>
    </source>
</reference>
<organism evidence="2 3">
    <name type="scientific">Halorubrum distributum JCM 13561</name>
    <dbReference type="NCBI Taxonomy" id="1227483"/>
    <lineage>
        <taxon>Archaea</taxon>
        <taxon>Methanobacteriati</taxon>
        <taxon>Methanobacteriota</taxon>
        <taxon>Stenosarchaea group</taxon>
        <taxon>Halobacteria</taxon>
        <taxon>Halobacteriales</taxon>
        <taxon>Haloferacaceae</taxon>
        <taxon>Halorubrum</taxon>
        <taxon>Halorubrum distributum group</taxon>
    </lineage>
</organism>
<evidence type="ECO:0000259" key="1">
    <source>
        <dbReference type="Pfam" id="PF26036"/>
    </source>
</evidence>